<name>A0A151X1R4_9HYME</name>
<evidence type="ECO:0000313" key="2">
    <source>
        <dbReference type="EMBL" id="KYQ54122.1"/>
    </source>
</evidence>
<accession>A0A151X1R4</accession>
<feature type="chain" id="PRO_5007591600" evidence="1">
    <location>
        <begin position="30"/>
        <end position="145"/>
    </location>
</feature>
<sequence length="145" mass="15610">MLSPIIDPLFVVTFLLSLIVEPSSRYVGALLIVSGSDEIDNVVAGLTERRLAVGLGVCQPSLQLLLSRRHTILITSVELIVSNAVLEMRIARVVAGAAKKKETKKRNCARGGPPRCRVDPPSGYALGVSRVIKYKVNSFVELGGK</sequence>
<keyword evidence="1" id="KW-0732">Signal</keyword>
<proteinExistence type="predicted"/>
<dbReference type="EMBL" id="KQ982588">
    <property type="protein sequence ID" value="KYQ54122.1"/>
    <property type="molecule type" value="Genomic_DNA"/>
</dbReference>
<evidence type="ECO:0000256" key="1">
    <source>
        <dbReference type="SAM" id="SignalP"/>
    </source>
</evidence>
<evidence type="ECO:0000313" key="3">
    <source>
        <dbReference type="Proteomes" id="UP000075809"/>
    </source>
</evidence>
<keyword evidence="3" id="KW-1185">Reference proteome</keyword>
<gene>
    <name evidence="2" type="ORF">ALC60_06994</name>
</gene>
<organism evidence="2 3">
    <name type="scientific">Mycetomoellerius zeteki</name>
    <dbReference type="NCBI Taxonomy" id="64791"/>
    <lineage>
        <taxon>Eukaryota</taxon>
        <taxon>Metazoa</taxon>
        <taxon>Ecdysozoa</taxon>
        <taxon>Arthropoda</taxon>
        <taxon>Hexapoda</taxon>
        <taxon>Insecta</taxon>
        <taxon>Pterygota</taxon>
        <taxon>Neoptera</taxon>
        <taxon>Endopterygota</taxon>
        <taxon>Hymenoptera</taxon>
        <taxon>Apocrita</taxon>
        <taxon>Aculeata</taxon>
        <taxon>Formicoidea</taxon>
        <taxon>Formicidae</taxon>
        <taxon>Myrmicinae</taxon>
        <taxon>Mycetomoellerius</taxon>
    </lineage>
</organism>
<reference evidence="2 3" key="1">
    <citation type="submission" date="2015-09" db="EMBL/GenBank/DDBJ databases">
        <title>Trachymyrmex zeteki WGS genome.</title>
        <authorList>
            <person name="Nygaard S."/>
            <person name="Hu H."/>
            <person name="Boomsma J."/>
            <person name="Zhang G."/>
        </authorList>
    </citation>
    <scope>NUCLEOTIDE SEQUENCE [LARGE SCALE GENOMIC DNA]</scope>
    <source>
        <strain evidence="2">Tzet28-1</strain>
        <tissue evidence="2">Whole body</tissue>
    </source>
</reference>
<dbReference type="AlphaFoldDB" id="A0A151X1R4"/>
<protein>
    <submittedName>
        <fullName evidence="2">Uncharacterized protein</fullName>
    </submittedName>
</protein>
<feature type="signal peptide" evidence="1">
    <location>
        <begin position="1"/>
        <end position="29"/>
    </location>
</feature>
<dbReference type="Proteomes" id="UP000075809">
    <property type="component" value="Unassembled WGS sequence"/>
</dbReference>